<reference evidence="1" key="1">
    <citation type="submission" date="2022-05" db="EMBL/GenBank/DDBJ databases">
        <title>The Musa troglodytarum L. genome provides insights into the mechanism of non-climacteric behaviour and enrichment of carotenoids.</title>
        <authorList>
            <person name="Wang J."/>
        </authorList>
    </citation>
    <scope>NUCLEOTIDE SEQUENCE</scope>
    <source>
        <tissue evidence="1">Leaf</tissue>
    </source>
</reference>
<dbReference type="Proteomes" id="UP001055439">
    <property type="component" value="Chromosome 9"/>
</dbReference>
<proteinExistence type="predicted"/>
<gene>
    <name evidence="1" type="ORF">MUK42_25414</name>
</gene>
<dbReference type="EMBL" id="CP097511">
    <property type="protein sequence ID" value="URE45889.1"/>
    <property type="molecule type" value="Genomic_DNA"/>
</dbReference>
<dbReference type="AlphaFoldDB" id="A0A9E7LCV0"/>
<evidence type="ECO:0000313" key="2">
    <source>
        <dbReference type="Proteomes" id="UP001055439"/>
    </source>
</evidence>
<evidence type="ECO:0000313" key="1">
    <source>
        <dbReference type="EMBL" id="URE45889.1"/>
    </source>
</evidence>
<dbReference type="OrthoDB" id="755951at2759"/>
<accession>A0A9E7LCV0</accession>
<sequence length="85" mass="9300">MLDEFEEKAYGGGSQSLALAALANSFLVCGSGIPVVKNFAHRPVYVLIKVINDDEQENHVIFMYPIMGWVCEVHGAVAPSWTSVM</sequence>
<protein>
    <submittedName>
        <fullName evidence="1">Synthase</fullName>
    </submittedName>
</protein>
<name>A0A9E7LCV0_9LILI</name>
<organism evidence="1 2">
    <name type="scientific">Musa troglodytarum</name>
    <name type="common">fe'i banana</name>
    <dbReference type="NCBI Taxonomy" id="320322"/>
    <lineage>
        <taxon>Eukaryota</taxon>
        <taxon>Viridiplantae</taxon>
        <taxon>Streptophyta</taxon>
        <taxon>Embryophyta</taxon>
        <taxon>Tracheophyta</taxon>
        <taxon>Spermatophyta</taxon>
        <taxon>Magnoliopsida</taxon>
        <taxon>Liliopsida</taxon>
        <taxon>Zingiberales</taxon>
        <taxon>Musaceae</taxon>
        <taxon>Musa</taxon>
    </lineage>
</organism>
<keyword evidence="2" id="KW-1185">Reference proteome</keyword>